<evidence type="ECO:0000256" key="10">
    <source>
        <dbReference type="SAM" id="MobiDB-lite"/>
    </source>
</evidence>
<dbReference type="GO" id="GO:0003906">
    <property type="term" value="F:DNA-(apurinic or apyrimidinic site) endonuclease activity"/>
    <property type="evidence" value="ECO:0007669"/>
    <property type="project" value="InterPro"/>
</dbReference>
<keyword evidence="7" id="KW-0456">Lyase</keyword>
<evidence type="ECO:0000313" key="12">
    <source>
        <dbReference type="EMBL" id="ODV65595.1"/>
    </source>
</evidence>
<dbReference type="GO" id="GO:0008270">
    <property type="term" value="F:zinc ion binding"/>
    <property type="evidence" value="ECO:0007669"/>
    <property type="project" value="InterPro"/>
</dbReference>
<feature type="region of interest" description="Disordered" evidence="10">
    <location>
        <begin position="371"/>
        <end position="390"/>
    </location>
</feature>
<dbReference type="InterPro" id="IPR015886">
    <property type="entry name" value="H2TH_FPG"/>
</dbReference>
<keyword evidence="6" id="KW-0234">DNA repair</keyword>
<keyword evidence="9" id="KW-0326">Glycosidase</keyword>
<dbReference type="Pfam" id="PF06831">
    <property type="entry name" value="H2TH"/>
    <property type="match status" value="1"/>
</dbReference>
<evidence type="ECO:0000256" key="4">
    <source>
        <dbReference type="ARBA" id="ARBA00022801"/>
    </source>
</evidence>
<evidence type="ECO:0000313" key="13">
    <source>
        <dbReference type="Proteomes" id="UP000095085"/>
    </source>
</evidence>
<proteinExistence type="inferred from homology"/>
<dbReference type="GO" id="GO:0016829">
    <property type="term" value="F:lyase activity"/>
    <property type="evidence" value="ECO:0007669"/>
    <property type="project" value="UniProtKB-KW"/>
</dbReference>
<gene>
    <name evidence="12" type="ORF">HYPBUDRAFT_143336</name>
</gene>
<dbReference type="GO" id="GO:0005634">
    <property type="term" value="C:nucleus"/>
    <property type="evidence" value="ECO:0007669"/>
    <property type="project" value="TreeGrafter"/>
</dbReference>
<dbReference type="SMART" id="SM00898">
    <property type="entry name" value="Fapy_DNA_glyco"/>
    <property type="match status" value="1"/>
</dbReference>
<organism evidence="12 13">
    <name type="scientific">Hyphopichia burtonii NRRL Y-1933</name>
    <dbReference type="NCBI Taxonomy" id="984485"/>
    <lineage>
        <taxon>Eukaryota</taxon>
        <taxon>Fungi</taxon>
        <taxon>Dikarya</taxon>
        <taxon>Ascomycota</taxon>
        <taxon>Saccharomycotina</taxon>
        <taxon>Pichiomycetes</taxon>
        <taxon>Debaryomycetaceae</taxon>
        <taxon>Hyphopichia</taxon>
    </lineage>
</organism>
<dbReference type="SMART" id="SM01232">
    <property type="entry name" value="H2TH"/>
    <property type="match status" value="1"/>
</dbReference>
<dbReference type="PANTHER" id="PTHR22993:SF9">
    <property type="entry name" value="FORMAMIDOPYRIMIDINE-DNA GLYCOSYLASE"/>
    <property type="match status" value="1"/>
</dbReference>
<evidence type="ECO:0000259" key="11">
    <source>
        <dbReference type="PROSITE" id="PS51068"/>
    </source>
</evidence>
<dbReference type="PROSITE" id="PS51068">
    <property type="entry name" value="FPG_CAT"/>
    <property type="match status" value="1"/>
</dbReference>
<dbReference type="SUPFAM" id="SSF81624">
    <property type="entry name" value="N-terminal domain of MutM-like DNA repair proteins"/>
    <property type="match status" value="1"/>
</dbReference>
<dbReference type="GeneID" id="30994402"/>
<comment type="catalytic activity">
    <reaction evidence="1">
        <text>Hydrolysis of DNA containing ring-opened 7-methylguanine residues, releasing 2,6-diamino-4-hydroxy-5-(N-methyl)formamidopyrimidine.</text>
        <dbReference type="EC" id="3.2.2.23"/>
    </reaction>
</comment>
<dbReference type="GO" id="GO:0006284">
    <property type="term" value="P:base-excision repair"/>
    <property type="evidence" value="ECO:0007669"/>
    <property type="project" value="InterPro"/>
</dbReference>
<dbReference type="Pfam" id="PF01149">
    <property type="entry name" value="Fapy_DNA_glyco"/>
    <property type="match status" value="1"/>
</dbReference>
<dbReference type="RefSeq" id="XP_020074662.1">
    <property type="nucleotide sequence ID" value="XM_020219852.1"/>
</dbReference>
<evidence type="ECO:0000256" key="3">
    <source>
        <dbReference type="ARBA" id="ARBA00022763"/>
    </source>
</evidence>
<dbReference type="Gene3D" id="3.20.190.10">
    <property type="entry name" value="MutM-like, N-terminal"/>
    <property type="match status" value="1"/>
</dbReference>
<dbReference type="AlphaFoldDB" id="A0A1E4REQ5"/>
<feature type="domain" description="Formamidopyrimidine-DNA glycosylase catalytic" evidence="11">
    <location>
        <begin position="2"/>
        <end position="180"/>
    </location>
</feature>
<protein>
    <recommendedName>
        <fullName evidence="11">Formamidopyrimidine-DNA glycosylase catalytic domain-containing protein</fullName>
    </recommendedName>
</protein>
<dbReference type="EMBL" id="KV454544">
    <property type="protein sequence ID" value="ODV65595.1"/>
    <property type="molecule type" value="Genomic_DNA"/>
</dbReference>
<evidence type="ECO:0000256" key="6">
    <source>
        <dbReference type="ARBA" id="ARBA00023204"/>
    </source>
</evidence>
<keyword evidence="3" id="KW-0227">DNA damage</keyword>
<evidence type="ECO:0000256" key="1">
    <source>
        <dbReference type="ARBA" id="ARBA00001668"/>
    </source>
</evidence>
<keyword evidence="13" id="KW-1185">Reference proteome</keyword>
<dbReference type="InterPro" id="IPR012319">
    <property type="entry name" value="FPG_cat"/>
</dbReference>
<dbReference type="PANTHER" id="PTHR22993">
    <property type="entry name" value="FORMAMIDOPYRIMIDINE-DNA GLYCOSYLASE"/>
    <property type="match status" value="1"/>
</dbReference>
<dbReference type="SUPFAM" id="SSF46946">
    <property type="entry name" value="S13-like H2TH domain"/>
    <property type="match status" value="1"/>
</dbReference>
<accession>A0A1E4REQ5</accession>
<name>A0A1E4REQ5_9ASCO</name>
<evidence type="ECO:0000256" key="2">
    <source>
        <dbReference type="ARBA" id="ARBA00009409"/>
    </source>
</evidence>
<sequence length="390" mass="44970">MPEVAEVAHFCALLKRNIINYTITKADLVHDKLLFPFLKEADSDLEYEKFRTGLIGSSIHSVSRYGKFFWLRLKKHDCKETNVLLIHLGMTGMVKLKNIKSHLTFMENGGDRKILEKLKKEHDPKEESKLKKEAIKEELDAGPESQNFGDWPPKFCKFELTFEKDGNTIDFAFVDPRRFARIRYLPGDLVPTDNDLLNHPQLTSFRGDYSKPITPPEPKKHFVFGDPDPDNHGHPIPSLQEFNKLILSKKKSIKALLLEQKYFAGVGNWISDEILYQARIHPEDVLLTKFQLSNDIHEVIEKLYNTIIYVCKKSVEVEGDVTQYPEDWLMLYRWGKGRKTEATIKSGHKVKFITAGGRTCCFVPELQKPLPSINKRSNNGNGKTDKRQKK</sequence>
<dbReference type="GO" id="GO:0008534">
    <property type="term" value="F:oxidized purine nucleobase lesion DNA N-glycosylase activity"/>
    <property type="evidence" value="ECO:0007669"/>
    <property type="project" value="UniProtKB-EC"/>
</dbReference>
<keyword evidence="8" id="KW-0511">Multifunctional enzyme</keyword>
<evidence type="ECO:0000256" key="8">
    <source>
        <dbReference type="ARBA" id="ARBA00023268"/>
    </source>
</evidence>
<evidence type="ECO:0000256" key="7">
    <source>
        <dbReference type="ARBA" id="ARBA00023239"/>
    </source>
</evidence>
<dbReference type="Gene3D" id="1.10.8.50">
    <property type="match status" value="1"/>
</dbReference>
<dbReference type="Proteomes" id="UP000095085">
    <property type="component" value="Unassembled WGS sequence"/>
</dbReference>
<reference evidence="13" key="1">
    <citation type="submission" date="2016-05" db="EMBL/GenBank/DDBJ databases">
        <title>Comparative genomics of biotechnologically important yeasts.</title>
        <authorList>
            <consortium name="DOE Joint Genome Institute"/>
            <person name="Riley R."/>
            <person name="Haridas S."/>
            <person name="Wolfe K.H."/>
            <person name="Lopes M.R."/>
            <person name="Hittinger C.T."/>
            <person name="Goker M."/>
            <person name="Salamov A."/>
            <person name="Wisecaver J."/>
            <person name="Long T.M."/>
            <person name="Aerts A.L."/>
            <person name="Barry K."/>
            <person name="Choi C."/>
            <person name="Clum A."/>
            <person name="Coughlan A.Y."/>
            <person name="Deshpande S."/>
            <person name="Douglass A.P."/>
            <person name="Hanson S.J."/>
            <person name="Klenk H.-P."/>
            <person name="Labutti K."/>
            <person name="Lapidus A."/>
            <person name="Lindquist E."/>
            <person name="Lipzen A."/>
            <person name="Meier-Kolthoff J.P."/>
            <person name="Ohm R.A."/>
            <person name="Otillar R.P."/>
            <person name="Pangilinan J."/>
            <person name="Peng Y."/>
            <person name="Rokas A."/>
            <person name="Rosa C.A."/>
            <person name="Scheuner C."/>
            <person name="Sibirny A.A."/>
            <person name="Slot J.C."/>
            <person name="Stielow J.B."/>
            <person name="Sun H."/>
            <person name="Kurtzman C.P."/>
            <person name="Blackwell M."/>
            <person name="Grigoriev I.V."/>
            <person name="Jeffries T.W."/>
        </authorList>
    </citation>
    <scope>NUCLEOTIDE SEQUENCE [LARGE SCALE GENOMIC DNA]</scope>
    <source>
        <strain evidence="13">NRRL Y-1933</strain>
    </source>
</reference>
<dbReference type="STRING" id="984485.A0A1E4REQ5"/>
<dbReference type="OrthoDB" id="444592at2759"/>
<evidence type="ECO:0000256" key="9">
    <source>
        <dbReference type="ARBA" id="ARBA00023295"/>
    </source>
</evidence>
<dbReference type="GO" id="GO:0003684">
    <property type="term" value="F:damaged DNA binding"/>
    <property type="evidence" value="ECO:0007669"/>
    <property type="project" value="InterPro"/>
</dbReference>
<dbReference type="InterPro" id="IPR035937">
    <property type="entry name" value="FPG_N"/>
</dbReference>
<dbReference type="InterPro" id="IPR010979">
    <property type="entry name" value="Ribosomal_uS13-like_H2TH"/>
</dbReference>
<dbReference type="FunFam" id="1.10.8.50:FF:000009">
    <property type="entry name" value="Formamidopyrimidine-DNA glycosylase"/>
    <property type="match status" value="1"/>
</dbReference>
<keyword evidence="4" id="KW-0378">Hydrolase</keyword>
<evidence type="ECO:0000256" key="5">
    <source>
        <dbReference type="ARBA" id="ARBA00023125"/>
    </source>
</evidence>
<keyword evidence="5" id="KW-0238">DNA-binding</keyword>
<comment type="similarity">
    <text evidence="2">Belongs to the FPG family.</text>
</comment>